<feature type="compositionally biased region" description="Basic and acidic residues" evidence="6">
    <location>
        <begin position="1"/>
        <end position="16"/>
    </location>
</feature>
<keyword evidence="5" id="KW-0395">Inflammatory response</keyword>
<keyword evidence="2" id="KW-0963">Cytoplasm</keyword>
<sequence length="264" mass="30370">MVKDLVSDSYSSDREFPGLSGRPGYLQDFLMPDESERKKDAQETVQKNDQEGSQQSFLRSAPVGLSRSWQLYGRNLNQRDRRNFLSVAHVTSYGVEVLQPSQVLEYQKDNIHIPTSSICSLVHEQEYSIHCDLEENHFIQPKKEKFYGQVDGNFFPTFEVFLYTDVKDLTLRLVDCRNDAAFVDKYRAVLIERVTLVDPILDKLSILVHPEACAKVRAAGTSQEKMRLLYDITFRSGGVQLKSKFFEILKKVHPHLVQELNGIH</sequence>
<evidence type="ECO:0000259" key="8">
    <source>
        <dbReference type="PROSITE" id="PS51830"/>
    </source>
</evidence>
<dbReference type="GO" id="GO:0045087">
    <property type="term" value="P:innate immune response"/>
    <property type="evidence" value="ECO:0007669"/>
    <property type="project" value="UniProtKB-KW"/>
</dbReference>
<organism evidence="9 10">
    <name type="scientific">Scleropages formosus</name>
    <name type="common">Asian bonytongue</name>
    <name type="synonym">Osteoglossum formosum</name>
    <dbReference type="NCBI Taxonomy" id="113540"/>
    <lineage>
        <taxon>Eukaryota</taxon>
        <taxon>Metazoa</taxon>
        <taxon>Chordata</taxon>
        <taxon>Craniata</taxon>
        <taxon>Vertebrata</taxon>
        <taxon>Euteleostomi</taxon>
        <taxon>Actinopterygii</taxon>
        <taxon>Neopterygii</taxon>
        <taxon>Teleostei</taxon>
        <taxon>Osteoglossocephala</taxon>
        <taxon>Osteoglossomorpha</taxon>
        <taxon>Osteoglossiformes</taxon>
        <taxon>Osteoglossidae</taxon>
        <taxon>Scleropages</taxon>
    </lineage>
</organism>
<dbReference type="InterPro" id="IPR033516">
    <property type="entry name" value="CARD8/ASC/NALP1_CARD"/>
</dbReference>
<dbReference type="PANTHER" id="PTHR46985">
    <property type="entry name" value="NACHT, LRR AND PYD DOMAINS-CONTAINING PROTEIN 1"/>
    <property type="match status" value="1"/>
</dbReference>
<dbReference type="AlphaFoldDB" id="A0A0N8JVZ9"/>
<protein>
    <recommendedName>
        <fullName evidence="11">CARD domain-containing protein</fullName>
    </recommendedName>
</protein>
<feature type="region of interest" description="Disordered" evidence="6">
    <location>
        <begin position="1"/>
        <end position="57"/>
    </location>
</feature>
<dbReference type="InterPro" id="IPR001315">
    <property type="entry name" value="CARD"/>
</dbReference>
<feature type="domain" description="CARD" evidence="7">
    <location>
        <begin position="182"/>
        <end position="264"/>
    </location>
</feature>
<gene>
    <name evidence="9" type="ORF">Z043_122523</name>
</gene>
<accession>A0A0N8JVZ9</accession>
<evidence type="ECO:0000256" key="5">
    <source>
        <dbReference type="ARBA" id="ARBA00023198"/>
    </source>
</evidence>
<keyword evidence="4" id="KW-0391">Immunity</keyword>
<dbReference type="STRING" id="113540.ENSSFOP00015065828"/>
<evidence type="ECO:0008006" key="11">
    <source>
        <dbReference type="Google" id="ProtNLM"/>
    </source>
</evidence>
<feature type="domain" description="FIIND" evidence="8">
    <location>
        <begin position="1"/>
        <end position="203"/>
    </location>
</feature>
<dbReference type="PROSITE" id="PS50209">
    <property type="entry name" value="CARD"/>
    <property type="match status" value="1"/>
</dbReference>
<dbReference type="InterPro" id="IPR011029">
    <property type="entry name" value="DEATH-like_dom_sf"/>
</dbReference>
<evidence type="ECO:0000256" key="1">
    <source>
        <dbReference type="ARBA" id="ARBA00004514"/>
    </source>
</evidence>
<dbReference type="GO" id="GO:0006954">
    <property type="term" value="P:inflammatory response"/>
    <property type="evidence" value="ECO:0007669"/>
    <property type="project" value="UniProtKB-KW"/>
</dbReference>
<evidence type="ECO:0000259" key="7">
    <source>
        <dbReference type="PROSITE" id="PS50209"/>
    </source>
</evidence>
<comment type="subcellular location">
    <subcellularLocation>
        <location evidence="1">Cytoplasm</location>
        <location evidence="1">Cytosol</location>
    </subcellularLocation>
</comment>
<dbReference type="CDD" id="cd08330">
    <property type="entry name" value="CARD_ASC_NALP1"/>
    <property type="match status" value="1"/>
</dbReference>
<comment type="caution">
    <text evidence="9">The sequence shown here is derived from an EMBL/GenBank/DDBJ whole genome shotgun (WGS) entry which is preliminary data.</text>
</comment>
<dbReference type="Pfam" id="PF23679">
    <property type="entry name" value="UPA-FIIND"/>
    <property type="match status" value="1"/>
</dbReference>
<reference evidence="9 10" key="1">
    <citation type="submission" date="2015-08" db="EMBL/GenBank/DDBJ databases">
        <title>The genome of the Asian arowana (Scleropages formosus).</title>
        <authorList>
            <person name="Tan M.H."/>
            <person name="Gan H.M."/>
            <person name="Croft L.J."/>
            <person name="Austin C.M."/>
        </authorList>
    </citation>
    <scope>NUCLEOTIDE SEQUENCE [LARGE SCALE GENOMIC DNA]</scope>
    <source>
        <strain evidence="9">Aro1</strain>
    </source>
</reference>
<feature type="compositionally biased region" description="Basic and acidic residues" evidence="6">
    <location>
        <begin position="34"/>
        <end position="50"/>
    </location>
</feature>
<dbReference type="Gene3D" id="1.10.533.10">
    <property type="entry name" value="Death Domain, Fas"/>
    <property type="match status" value="1"/>
</dbReference>
<evidence type="ECO:0000256" key="3">
    <source>
        <dbReference type="ARBA" id="ARBA00022588"/>
    </source>
</evidence>
<dbReference type="GO" id="GO:0042981">
    <property type="term" value="P:regulation of apoptotic process"/>
    <property type="evidence" value="ECO:0007669"/>
    <property type="project" value="InterPro"/>
</dbReference>
<evidence type="ECO:0000256" key="4">
    <source>
        <dbReference type="ARBA" id="ARBA00022859"/>
    </source>
</evidence>
<name>A0A0N8JVZ9_SCLFO</name>
<dbReference type="EMBL" id="JARO02011992">
    <property type="protein sequence ID" value="KPP59545.1"/>
    <property type="molecule type" value="Genomic_DNA"/>
</dbReference>
<keyword evidence="3" id="KW-0399">Innate immunity</keyword>
<dbReference type="PANTHER" id="PTHR46985:SF2">
    <property type="entry name" value="APOPTOSIS-ASSOCIATED SPECK-LIKE PROTEIN CONTAINING A CARD"/>
    <property type="match status" value="1"/>
</dbReference>
<dbReference type="GO" id="GO:0005829">
    <property type="term" value="C:cytosol"/>
    <property type="evidence" value="ECO:0007669"/>
    <property type="project" value="UniProtKB-SubCell"/>
</dbReference>
<dbReference type="PROSITE" id="PS51830">
    <property type="entry name" value="FIIND"/>
    <property type="match status" value="1"/>
</dbReference>
<dbReference type="Pfam" id="PF00619">
    <property type="entry name" value="CARD"/>
    <property type="match status" value="1"/>
</dbReference>
<dbReference type="SUPFAM" id="SSF47986">
    <property type="entry name" value="DEATH domain"/>
    <property type="match status" value="1"/>
</dbReference>
<evidence type="ECO:0000256" key="2">
    <source>
        <dbReference type="ARBA" id="ARBA00022490"/>
    </source>
</evidence>
<evidence type="ECO:0000313" key="9">
    <source>
        <dbReference type="EMBL" id="KPP59545.1"/>
    </source>
</evidence>
<dbReference type="Proteomes" id="UP000034805">
    <property type="component" value="Unassembled WGS sequence"/>
</dbReference>
<dbReference type="InterPro" id="IPR051249">
    <property type="entry name" value="NLRP_Inflammasome"/>
</dbReference>
<evidence type="ECO:0000256" key="6">
    <source>
        <dbReference type="SAM" id="MobiDB-lite"/>
    </source>
</evidence>
<evidence type="ECO:0000313" key="10">
    <source>
        <dbReference type="Proteomes" id="UP000034805"/>
    </source>
</evidence>
<proteinExistence type="predicted"/>
<dbReference type="InterPro" id="IPR025307">
    <property type="entry name" value="FIIND_dom"/>
</dbReference>